<accession>A0ABW2YGR0</accession>
<evidence type="ECO:0000313" key="2">
    <source>
        <dbReference type="EMBL" id="MFD0725674.1"/>
    </source>
</evidence>
<dbReference type="InterPro" id="IPR029068">
    <property type="entry name" value="Glyas_Bleomycin-R_OHBP_Dase"/>
</dbReference>
<organism evidence="2 3">
    <name type="scientific">Lysobacter brunescens</name>
    <dbReference type="NCBI Taxonomy" id="262323"/>
    <lineage>
        <taxon>Bacteria</taxon>
        <taxon>Pseudomonadati</taxon>
        <taxon>Pseudomonadota</taxon>
        <taxon>Gammaproteobacteria</taxon>
        <taxon>Lysobacterales</taxon>
        <taxon>Lysobacteraceae</taxon>
        <taxon>Lysobacter</taxon>
    </lineage>
</organism>
<dbReference type="InterPro" id="IPR037523">
    <property type="entry name" value="VOC_core"/>
</dbReference>
<dbReference type="InterPro" id="IPR004360">
    <property type="entry name" value="Glyas_Fos-R_dOase_dom"/>
</dbReference>
<sequence length="128" mass="13729">MLHSRHNAVNWFEIPVLDLDRAQRFYEILFATPLSRDAGDGEGTLAVFPYEKYGVGGCLRRTADGPKPSPDGATVYLNAVPSLDIVLARVQAAGGSVALPRTELPPGMGCFAHVIDSEGNRVGLHALQ</sequence>
<dbReference type="EMBL" id="JBHTIF010000001">
    <property type="protein sequence ID" value="MFD0725674.1"/>
    <property type="molecule type" value="Genomic_DNA"/>
</dbReference>
<dbReference type="InterPro" id="IPR052164">
    <property type="entry name" value="Anthracycline_SecMetBiosynth"/>
</dbReference>
<dbReference type="PROSITE" id="PS51819">
    <property type="entry name" value="VOC"/>
    <property type="match status" value="1"/>
</dbReference>
<feature type="domain" description="VOC" evidence="1">
    <location>
        <begin position="8"/>
        <end position="127"/>
    </location>
</feature>
<dbReference type="PANTHER" id="PTHR33993">
    <property type="entry name" value="GLYOXALASE-RELATED"/>
    <property type="match status" value="1"/>
</dbReference>
<dbReference type="Proteomes" id="UP001597110">
    <property type="component" value="Unassembled WGS sequence"/>
</dbReference>
<dbReference type="CDD" id="cd07247">
    <property type="entry name" value="SgaA_N_like"/>
    <property type="match status" value="1"/>
</dbReference>
<evidence type="ECO:0000313" key="3">
    <source>
        <dbReference type="Proteomes" id="UP001597110"/>
    </source>
</evidence>
<reference evidence="3" key="1">
    <citation type="journal article" date="2019" name="Int. J. Syst. Evol. Microbiol.">
        <title>The Global Catalogue of Microorganisms (GCM) 10K type strain sequencing project: providing services to taxonomists for standard genome sequencing and annotation.</title>
        <authorList>
            <consortium name="The Broad Institute Genomics Platform"/>
            <consortium name="The Broad Institute Genome Sequencing Center for Infectious Disease"/>
            <person name="Wu L."/>
            <person name="Ma J."/>
        </authorList>
    </citation>
    <scope>NUCLEOTIDE SEQUENCE [LARGE SCALE GENOMIC DNA]</scope>
    <source>
        <strain evidence="3">CCUG 55585</strain>
    </source>
</reference>
<dbReference type="SUPFAM" id="SSF54593">
    <property type="entry name" value="Glyoxalase/Bleomycin resistance protein/Dihydroxybiphenyl dioxygenase"/>
    <property type="match status" value="1"/>
</dbReference>
<dbReference type="RefSeq" id="WP_386823261.1">
    <property type="nucleotide sequence ID" value="NZ_JBHTIF010000001.1"/>
</dbReference>
<dbReference type="PANTHER" id="PTHR33993:SF2">
    <property type="entry name" value="VOC DOMAIN-CONTAINING PROTEIN"/>
    <property type="match status" value="1"/>
</dbReference>
<dbReference type="Gene3D" id="3.10.180.10">
    <property type="entry name" value="2,3-Dihydroxybiphenyl 1,2-Dioxygenase, domain 1"/>
    <property type="match status" value="1"/>
</dbReference>
<dbReference type="Pfam" id="PF00903">
    <property type="entry name" value="Glyoxalase"/>
    <property type="match status" value="1"/>
</dbReference>
<protein>
    <submittedName>
        <fullName evidence="2">VOC family protein</fullName>
    </submittedName>
</protein>
<gene>
    <name evidence="2" type="ORF">ACFQ0E_08680</name>
</gene>
<evidence type="ECO:0000259" key="1">
    <source>
        <dbReference type="PROSITE" id="PS51819"/>
    </source>
</evidence>
<proteinExistence type="predicted"/>
<comment type="caution">
    <text evidence="2">The sequence shown here is derived from an EMBL/GenBank/DDBJ whole genome shotgun (WGS) entry which is preliminary data.</text>
</comment>
<keyword evidence="3" id="KW-1185">Reference proteome</keyword>
<name>A0ABW2YGR0_9GAMM</name>